<dbReference type="InterPro" id="IPR012341">
    <property type="entry name" value="6hp_glycosidase-like_sf"/>
</dbReference>
<evidence type="ECO:0000313" key="6">
    <source>
        <dbReference type="Proteomes" id="UP000245921"/>
    </source>
</evidence>
<evidence type="ECO:0000259" key="4">
    <source>
        <dbReference type="Pfam" id="PF17167"/>
    </source>
</evidence>
<organism evidence="5 6">
    <name type="scientific">Oceanotoga teriensis</name>
    <dbReference type="NCBI Taxonomy" id="515440"/>
    <lineage>
        <taxon>Bacteria</taxon>
        <taxon>Thermotogati</taxon>
        <taxon>Thermotogota</taxon>
        <taxon>Thermotogae</taxon>
        <taxon>Petrotogales</taxon>
        <taxon>Petrotogaceae</taxon>
        <taxon>Oceanotoga</taxon>
    </lineage>
</organism>
<dbReference type="InterPro" id="IPR033432">
    <property type="entry name" value="GH94_catalytic"/>
</dbReference>
<dbReference type="InterPro" id="IPR010383">
    <property type="entry name" value="Glyco_hydrolase_94_b-supersand"/>
</dbReference>
<dbReference type="Gene3D" id="1.50.10.10">
    <property type="match status" value="1"/>
</dbReference>
<dbReference type="SUPFAM" id="SSF48208">
    <property type="entry name" value="Six-hairpin glycosidases"/>
    <property type="match status" value="1"/>
</dbReference>
<dbReference type="Proteomes" id="UP000245921">
    <property type="component" value="Unassembled WGS sequence"/>
</dbReference>
<dbReference type="InterPro" id="IPR052047">
    <property type="entry name" value="GH94_Enzymes"/>
</dbReference>
<dbReference type="EMBL" id="QGGI01000014">
    <property type="protein sequence ID" value="PWJ89643.1"/>
    <property type="molecule type" value="Genomic_DNA"/>
</dbReference>
<dbReference type="Pfam" id="PF06165">
    <property type="entry name" value="GH94_b-supersand"/>
    <property type="match status" value="1"/>
</dbReference>
<dbReference type="AlphaFoldDB" id="A0AA45HI90"/>
<keyword evidence="2" id="KW-0808">Transferase</keyword>
<dbReference type="Gene3D" id="2.60.420.10">
    <property type="entry name" value="Maltose phosphorylase, domain 3"/>
    <property type="match status" value="1"/>
</dbReference>
<reference evidence="5 6" key="1">
    <citation type="submission" date="2018-05" db="EMBL/GenBank/DDBJ databases">
        <title>Genomic Encyclopedia of Type Strains, Phase IV (KMG-IV): sequencing the most valuable type-strain genomes for metagenomic binning, comparative biology and taxonomic classification.</title>
        <authorList>
            <person name="Goeker M."/>
        </authorList>
    </citation>
    <scope>NUCLEOTIDE SEQUENCE [LARGE SCALE GENOMIC DNA]</scope>
    <source>
        <strain evidence="5 6">DSM 24906</strain>
    </source>
</reference>
<protein>
    <submittedName>
        <fullName evidence="5">Cellobiose phosphorylase</fullName>
    </submittedName>
</protein>
<accession>A0AA45HI90</accession>
<gene>
    <name evidence="5" type="ORF">C7380_11446</name>
</gene>
<comment type="caution">
    <text evidence="5">The sequence shown here is derived from an EMBL/GenBank/DDBJ whole genome shotgun (WGS) entry which is preliminary data.</text>
</comment>
<keyword evidence="1" id="KW-0328">Glycosyltransferase</keyword>
<evidence type="ECO:0000313" key="5">
    <source>
        <dbReference type="EMBL" id="PWJ89643.1"/>
    </source>
</evidence>
<sequence length="782" mass="91187">MFETKYGYFSEDQNEYIIKTPKTPRPWVNIISNGDYGVAVSQNGSGYSWKTHASLNRINRWEQDIIKDEWGKYFYIKNNENDELFTPTFKPMCKKNIDYKIIHGFGYSKFLAENKDLKTELTLTVPKDSSLEIWMLKIKNKTKNKLNLSVFSYLEWNLGTAPDWHREFHKTFIDTYFMNDVIKAEKRMWDIPNENGEHWNRNWEYTAFNSVNEKTSSATSCKEDFLGNFGSVSNPEGLKNKKLNNIFGKYQDSIASLHNEVIIDSDEEKILIYTIGLVEKNDTKEIDNIKKIYSTEKSVLNEIEKNKKMWKDIFEKNMVETPDIGFNLMNNKWLKYQAISGRLWGRTGYYQTGGAFGFRDQLQDSQIFLYVDPNKTAEQIKLHAKHQFIDGSVYHWWHPISEIGLKNNISDNRLWLAFITLRYLKETNNFNFLNEMVPYIDYEDESIYDHCIKAIKYNLSKLSSRGLPLIGSGDWNDGMSAVGTDGKGESIWLGHFLYGILNDFSYICNKQKDYENEDLFKKEALKLKNSINKYAWDGEWFIRAFKDDGKSIGSSKCSEGKIFLNAQTWAILNNSTTEERKEKAYESLKKYLFKEFGPLLFQPAYSKPDKEIGYLSRYAPGVRENGGLYTHAGTWGVLAACKMNDENSYKIYKSFMPVYRGMNPDKYFTEPYVTPGNVDGPDSPNFGRGGWSWYTGSASWYFITGMEGILGITPEWNGLKISPVMPKEWDKVFVKRYFRNCLYNINFIRSKNKKIIVNENEIDGNIINNENNEKTLNIFVYF</sequence>
<feature type="domain" description="Glycosyl hydrolase 94 supersandwich" evidence="3">
    <location>
        <begin position="14"/>
        <end position="291"/>
    </location>
</feature>
<dbReference type="GO" id="GO:0030246">
    <property type="term" value="F:carbohydrate binding"/>
    <property type="evidence" value="ECO:0007669"/>
    <property type="project" value="InterPro"/>
</dbReference>
<dbReference type="PANTHER" id="PTHR37469:SF2">
    <property type="entry name" value="CELLOBIONIC ACID PHOSPHORYLASE"/>
    <property type="match status" value="1"/>
</dbReference>
<dbReference type="InterPro" id="IPR011013">
    <property type="entry name" value="Gal_mutarotase_sf_dom"/>
</dbReference>
<dbReference type="SMART" id="SM01068">
    <property type="entry name" value="CBM_X"/>
    <property type="match status" value="1"/>
</dbReference>
<feature type="domain" description="Glycosyl hydrolase 94 catalytic" evidence="4">
    <location>
        <begin position="310"/>
        <end position="711"/>
    </location>
</feature>
<dbReference type="Pfam" id="PF17167">
    <property type="entry name" value="Glyco_hydro_94"/>
    <property type="match status" value="1"/>
</dbReference>
<dbReference type="SUPFAM" id="SSF74650">
    <property type="entry name" value="Galactose mutarotase-like"/>
    <property type="match status" value="1"/>
</dbReference>
<dbReference type="GO" id="GO:0005975">
    <property type="term" value="P:carbohydrate metabolic process"/>
    <property type="evidence" value="ECO:0007669"/>
    <property type="project" value="InterPro"/>
</dbReference>
<keyword evidence="6" id="KW-1185">Reference proteome</keyword>
<evidence type="ECO:0000256" key="1">
    <source>
        <dbReference type="ARBA" id="ARBA00022676"/>
    </source>
</evidence>
<dbReference type="InterPro" id="IPR008928">
    <property type="entry name" value="6-hairpin_glycosidase_sf"/>
</dbReference>
<dbReference type="GO" id="GO:0016757">
    <property type="term" value="F:glycosyltransferase activity"/>
    <property type="evidence" value="ECO:0007669"/>
    <property type="project" value="UniProtKB-KW"/>
</dbReference>
<dbReference type="PANTHER" id="PTHR37469">
    <property type="entry name" value="CELLOBIONIC ACID PHOSPHORYLASE-RELATED"/>
    <property type="match status" value="1"/>
</dbReference>
<name>A0AA45HI90_9BACT</name>
<dbReference type="RefSeq" id="WP_109605407.1">
    <property type="nucleotide sequence ID" value="NZ_QGGI01000014.1"/>
</dbReference>
<evidence type="ECO:0000259" key="3">
    <source>
        <dbReference type="Pfam" id="PF06165"/>
    </source>
</evidence>
<proteinExistence type="predicted"/>
<evidence type="ECO:0000256" key="2">
    <source>
        <dbReference type="ARBA" id="ARBA00022679"/>
    </source>
</evidence>
<dbReference type="Gene3D" id="2.70.98.40">
    <property type="entry name" value="Glycoside hydrolase, family 65, N-terminal domain"/>
    <property type="match status" value="1"/>
</dbReference>
<dbReference type="InterPro" id="IPR037018">
    <property type="entry name" value="GH65_N"/>
</dbReference>